<evidence type="ECO:0000256" key="2">
    <source>
        <dbReference type="ARBA" id="ARBA00022723"/>
    </source>
</evidence>
<dbReference type="GO" id="GO:0008311">
    <property type="term" value="F:double-stranded DNA 3'-5' DNA exonuclease activity"/>
    <property type="evidence" value="ECO:0007669"/>
    <property type="project" value="TreeGrafter"/>
</dbReference>
<dbReference type="GO" id="GO:0006284">
    <property type="term" value="P:base-excision repair"/>
    <property type="evidence" value="ECO:0007669"/>
    <property type="project" value="TreeGrafter"/>
</dbReference>
<dbReference type="EMBL" id="JACGCI010000015">
    <property type="protein sequence ID" value="KAF6759478.1"/>
    <property type="molecule type" value="Genomic_DNA"/>
</dbReference>
<organism evidence="9 10">
    <name type="scientific">Ephemerocybe angulata</name>
    <dbReference type="NCBI Taxonomy" id="980116"/>
    <lineage>
        <taxon>Eukaryota</taxon>
        <taxon>Fungi</taxon>
        <taxon>Dikarya</taxon>
        <taxon>Basidiomycota</taxon>
        <taxon>Agaricomycotina</taxon>
        <taxon>Agaricomycetes</taxon>
        <taxon>Agaricomycetidae</taxon>
        <taxon>Agaricales</taxon>
        <taxon>Agaricineae</taxon>
        <taxon>Psathyrellaceae</taxon>
        <taxon>Ephemerocybe</taxon>
    </lineage>
</organism>
<evidence type="ECO:0000256" key="4">
    <source>
        <dbReference type="ARBA" id="ARBA00022842"/>
    </source>
</evidence>
<feature type="binding site" evidence="6">
    <location>
        <position position="130"/>
    </location>
    <ligand>
        <name>Mg(2+)</name>
        <dbReference type="ChEBI" id="CHEBI:18420"/>
        <label>1</label>
    </ligand>
</feature>
<dbReference type="PANTHER" id="PTHR22748:SF6">
    <property type="entry name" value="DNA-(APURINIC OR APYRIMIDINIC SITE) ENDONUCLEASE"/>
    <property type="match status" value="1"/>
</dbReference>
<dbReference type="InterPro" id="IPR004808">
    <property type="entry name" value="AP_endonuc_1"/>
</dbReference>
<protein>
    <submittedName>
        <fullName evidence="9">Endonuclease/exonuclease/phosphatase</fullName>
    </submittedName>
</protein>
<feature type="binding site" evidence="6">
    <location>
        <position position="220"/>
    </location>
    <ligand>
        <name>Mg(2+)</name>
        <dbReference type="ChEBI" id="CHEBI:18420"/>
        <label>1</label>
    </ligand>
</feature>
<feature type="binding site" evidence="6">
    <location>
        <position position="128"/>
    </location>
    <ligand>
        <name>Mg(2+)</name>
        <dbReference type="ChEBI" id="CHEBI:18420"/>
        <label>1</label>
    </ligand>
</feature>
<comment type="caution">
    <text evidence="9">The sequence shown here is derived from an EMBL/GenBank/DDBJ whole genome shotgun (WGS) entry which is preliminary data.</text>
</comment>
<evidence type="ECO:0000313" key="10">
    <source>
        <dbReference type="Proteomes" id="UP000521943"/>
    </source>
</evidence>
<accession>A0A8H6I5V3</accession>
<feature type="active site" description="Proton donor/acceptor" evidence="5">
    <location>
        <position position="128"/>
    </location>
</feature>
<dbReference type="OrthoDB" id="416119at2759"/>
<dbReference type="InterPro" id="IPR005135">
    <property type="entry name" value="Endo/exonuclease/phosphatase"/>
</dbReference>
<feature type="active site" evidence="5">
    <location>
        <position position="94"/>
    </location>
</feature>
<evidence type="ECO:0000256" key="3">
    <source>
        <dbReference type="ARBA" id="ARBA00022801"/>
    </source>
</evidence>
<dbReference type="Proteomes" id="UP000521943">
    <property type="component" value="Unassembled WGS sequence"/>
</dbReference>
<evidence type="ECO:0000256" key="1">
    <source>
        <dbReference type="ARBA" id="ARBA00007092"/>
    </source>
</evidence>
<sequence>MRKNQIGVMVVQETHLDRARTSRLRTTYNKTLLVQNSSEMFHENSKGIAFLINRSQIKCTKDDVDTREVVVGRAMMMSIPWRTPTGKIHILGVYAPNDPEENQAFWTEILTVFAANPTWPNPDFLAGDLNMVENPRDREPPSECRAGTAAALTALLERFNLIDGWRKEFPDLTRYTWRSRATTGAHVGSRSRIDRIYIKEPLWNDSRDWGIRIDQPVFTDHELIQVALYDMTAPYIGKGRWEVPSFLLKHDKFLEELDEMCSAAVLDAKSQTDAGRAQAILEDLKVQIRDRARKTAKESIPKTRKKINELKKDVQMR</sequence>
<comment type="similarity">
    <text evidence="1">Belongs to the DNA repair enzymes AP/ExoA family.</text>
</comment>
<dbReference type="GO" id="GO:0005634">
    <property type="term" value="C:nucleus"/>
    <property type="evidence" value="ECO:0007669"/>
    <property type="project" value="TreeGrafter"/>
</dbReference>
<dbReference type="Gene3D" id="3.60.10.10">
    <property type="entry name" value="Endonuclease/exonuclease/phosphatase"/>
    <property type="match status" value="1"/>
</dbReference>
<keyword evidence="9" id="KW-0540">Nuclease</keyword>
<comment type="cofactor">
    <cofactor evidence="6">
        <name>Mg(2+)</name>
        <dbReference type="ChEBI" id="CHEBI:18420"/>
    </cofactor>
    <cofactor evidence="6">
        <name>Mn(2+)</name>
        <dbReference type="ChEBI" id="CHEBI:29035"/>
    </cofactor>
    <text evidence="6">Probably binds two magnesium or manganese ions per subunit.</text>
</comment>
<feature type="site" description="Important for catalytic activity" evidence="7">
    <location>
        <position position="194"/>
    </location>
</feature>
<gene>
    <name evidence="9" type="ORF">DFP72DRAFT_988741</name>
</gene>
<evidence type="ECO:0000256" key="5">
    <source>
        <dbReference type="PIRSR" id="PIRSR604808-1"/>
    </source>
</evidence>
<evidence type="ECO:0000256" key="7">
    <source>
        <dbReference type="PIRSR" id="PIRSR604808-3"/>
    </source>
</evidence>
<keyword evidence="9" id="KW-0255">Endonuclease</keyword>
<dbReference type="AlphaFoldDB" id="A0A8H6I5V3"/>
<keyword evidence="9" id="KW-0269">Exonuclease</keyword>
<keyword evidence="6" id="KW-0464">Manganese</keyword>
<keyword evidence="10" id="KW-1185">Reference proteome</keyword>
<feature type="binding site" evidence="6">
    <location>
        <position position="221"/>
    </location>
    <ligand>
        <name>Mg(2+)</name>
        <dbReference type="ChEBI" id="CHEBI:18420"/>
        <label>1</label>
    </ligand>
</feature>
<dbReference type="SUPFAM" id="SSF56219">
    <property type="entry name" value="DNase I-like"/>
    <property type="match status" value="1"/>
</dbReference>
<dbReference type="GO" id="GO:0003906">
    <property type="term" value="F:DNA-(apurinic or apyrimidinic site) endonuclease activity"/>
    <property type="evidence" value="ECO:0007669"/>
    <property type="project" value="TreeGrafter"/>
</dbReference>
<name>A0A8H6I5V3_9AGAR</name>
<keyword evidence="4 6" id="KW-0460">Magnesium</keyword>
<keyword evidence="2 6" id="KW-0479">Metal-binding</keyword>
<dbReference type="Pfam" id="PF03372">
    <property type="entry name" value="Exo_endo_phos"/>
    <property type="match status" value="1"/>
</dbReference>
<reference evidence="9 10" key="1">
    <citation type="submission" date="2020-07" db="EMBL/GenBank/DDBJ databases">
        <title>Comparative genomics of pyrophilous fungi reveals a link between fire events and developmental genes.</title>
        <authorList>
            <consortium name="DOE Joint Genome Institute"/>
            <person name="Steindorff A.S."/>
            <person name="Carver A."/>
            <person name="Calhoun S."/>
            <person name="Stillman K."/>
            <person name="Liu H."/>
            <person name="Lipzen A."/>
            <person name="Pangilinan J."/>
            <person name="Labutti K."/>
            <person name="Bruns T.D."/>
            <person name="Grigoriev I.V."/>
        </authorList>
    </citation>
    <scope>NUCLEOTIDE SEQUENCE [LARGE SCALE GENOMIC DNA]</scope>
    <source>
        <strain evidence="9 10">CBS 144469</strain>
    </source>
</reference>
<evidence type="ECO:0000313" key="9">
    <source>
        <dbReference type="EMBL" id="KAF6759478.1"/>
    </source>
</evidence>
<evidence type="ECO:0000259" key="8">
    <source>
        <dbReference type="Pfam" id="PF03372"/>
    </source>
</evidence>
<dbReference type="GO" id="GO:0046872">
    <property type="term" value="F:metal ion binding"/>
    <property type="evidence" value="ECO:0007669"/>
    <property type="project" value="UniProtKB-KW"/>
</dbReference>
<evidence type="ECO:0000256" key="6">
    <source>
        <dbReference type="PIRSR" id="PIRSR604808-2"/>
    </source>
</evidence>
<feature type="site" description="Transition state stabilizer" evidence="7">
    <location>
        <position position="130"/>
    </location>
</feature>
<proteinExistence type="inferred from homology"/>
<feature type="site" description="Interaction with DNA substrate" evidence="7">
    <location>
        <position position="221"/>
    </location>
</feature>
<keyword evidence="3" id="KW-0378">Hydrolase</keyword>
<feature type="domain" description="Endonuclease/exonuclease/phosphatase" evidence="8">
    <location>
        <begin position="7"/>
        <end position="221"/>
    </location>
</feature>
<dbReference type="GO" id="GO:0008081">
    <property type="term" value="F:phosphoric diester hydrolase activity"/>
    <property type="evidence" value="ECO:0007669"/>
    <property type="project" value="TreeGrafter"/>
</dbReference>
<dbReference type="InterPro" id="IPR036691">
    <property type="entry name" value="Endo/exonu/phosph_ase_sf"/>
</dbReference>
<feature type="active site" description="Proton acceptor" evidence="5">
    <location>
        <position position="221"/>
    </location>
</feature>
<dbReference type="PANTHER" id="PTHR22748">
    <property type="entry name" value="AP ENDONUCLEASE"/>
    <property type="match status" value="1"/>
</dbReference>